<proteinExistence type="predicted"/>
<feature type="compositionally biased region" description="Basic and acidic residues" evidence="1">
    <location>
        <begin position="76"/>
        <end position="106"/>
    </location>
</feature>
<keyword evidence="2" id="KW-1185">Reference proteome</keyword>
<feature type="region of interest" description="Disordered" evidence="1">
    <location>
        <begin position="53"/>
        <end position="116"/>
    </location>
</feature>
<evidence type="ECO:0000256" key="1">
    <source>
        <dbReference type="SAM" id="MobiDB-lite"/>
    </source>
</evidence>
<reference evidence="3" key="1">
    <citation type="submission" date="2016-11" db="UniProtKB">
        <authorList>
            <consortium name="WormBaseParasite"/>
        </authorList>
    </citation>
    <scope>IDENTIFICATION</scope>
</reference>
<dbReference type="AlphaFoldDB" id="A0A1I7TGN5"/>
<name>A0A1I7TGN5_9PELO</name>
<accession>A0A1I7TGN5</accession>
<dbReference type="WBParaSite" id="Csp11.Scaffold608.g5752.t1">
    <property type="protein sequence ID" value="Csp11.Scaffold608.g5752.t1"/>
    <property type="gene ID" value="Csp11.Scaffold608.g5752"/>
</dbReference>
<evidence type="ECO:0000313" key="2">
    <source>
        <dbReference type="Proteomes" id="UP000095282"/>
    </source>
</evidence>
<sequence>MDVKKEMFAFDLFKLVREKQMDKYLDCKIRSRQMPYLWAFQTSVLLMRLERKMEEERRRKRKSTTDGGPEPKKRKMREEGLVVKTSKDEMESDDHMEGGLKNRDVSMEEGFSGSGL</sequence>
<organism evidence="2 3">
    <name type="scientific">Caenorhabditis tropicalis</name>
    <dbReference type="NCBI Taxonomy" id="1561998"/>
    <lineage>
        <taxon>Eukaryota</taxon>
        <taxon>Metazoa</taxon>
        <taxon>Ecdysozoa</taxon>
        <taxon>Nematoda</taxon>
        <taxon>Chromadorea</taxon>
        <taxon>Rhabditida</taxon>
        <taxon>Rhabditina</taxon>
        <taxon>Rhabditomorpha</taxon>
        <taxon>Rhabditoidea</taxon>
        <taxon>Rhabditidae</taxon>
        <taxon>Peloderinae</taxon>
        <taxon>Caenorhabditis</taxon>
    </lineage>
</organism>
<protein>
    <submittedName>
        <fullName evidence="3">Zinc finger, CCHC-type</fullName>
    </submittedName>
</protein>
<dbReference type="Proteomes" id="UP000095282">
    <property type="component" value="Unplaced"/>
</dbReference>
<evidence type="ECO:0000313" key="3">
    <source>
        <dbReference type="WBParaSite" id="Csp11.Scaffold608.g5752.t1"/>
    </source>
</evidence>